<dbReference type="InterPro" id="IPR016024">
    <property type="entry name" value="ARM-type_fold"/>
</dbReference>
<dbReference type="EMBL" id="KE361637">
    <property type="protein sequence ID" value="EPQ27897.1"/>
    <property type="molecule type" value="Genomic_DNA"/>
</dbReference>
<keyword evidence="4 6" id="KW-0539">Nucleus</keyword>
<dbReference type="KEGG" id="pfp:PFL1_04641"/>
<comment type="subcellular location">
    <subcellularLocation>
        <location evidence="1 6">Nucleus</location>
    </subcellularLocation>
</comment>
<dbReference type="InterPro" id="IPR033031">
    <property type="entry name" value="Scc2/Nipped-B"/>
</dbReference>
<feature type="region of interest" description="Disordered" evidence="7">
    <location>
        <begin position="126"/>
        <end position="146"/>
    </location>
</feature>
<dbReference type="InterPro" id="IPR011989">
    <property type="entry name" value="ARM-like"/>
</dbReference>
<proteinExistence type="inferred from homology"/>
<dbReference type="Proteomes" id="UP000053664">
    <property type="component" value="Unassembled WGS sequence"/>
</dbReference>
<dbReference type="GO" id="GO:0140588">
    <property type="term" value="P:chromatin looping"/>
    <property type="evidence" value="ECO:0007669"/>
    <property type="project" value="InterPro"/>
</dbReference>
<feature type="region of interest" description="Disordered" evidence="7">
    <location>
        <begin position="783"/>
        <end position="808"/>
    </location>
</feature>
<dbReference type="GO" id="GO:0071169">
    <property type="term" value="P:establishment of protein localization to chromatin"/>
    <property type="evidence" value="ECO:0007669"/>
    <property type="project" value="TreeGrafter"/>
</dbReference>
<feature type="compositionally biased region" description="Polar residues" evidence="7">
    <location>
        <begin position="656"/>
        <end position="673"/>
    </location>
</feature>
<reference evidence="9 10" key="1">
    <citation type="journal article" date="2013" name="Plant Cell">
        <title>The transition from a phytopathogenic smut ancestor to an anamorphic biocontrol agent deciphered by comparative whole-genome analysis.</title>
        <authorList>
            <person name="Lefebvre F."/>
            <person name="Joly D.L."/>
            <person name="Labbe C."/>
            <person name="Teichmann B."/>
            <person name="Linning R."/>
            <person name="Belzile F."/>
            <person name="Bakkeren G."/>
            <person name="Belanger R.R."/>
        </authorList>
    </citation>
    <scope>NUCLEOTIDE SEQUENCE [LARGE SCALE GENOMIC DNA]</scope>
    <source>
        <strain evidence="9 10">PF-1</strain>
    </source>
</reference>
<evidence type="ECO:0000256" key="3">
    <source>
        <dbReference type="ARBA" id="ARBA00022737"/>
    </source>
</evidence>
<feature type="compositionally biased region" description="Low complexity" evidence="7">
    <location>
        <begin position="44"/>
        <end position="53"/>
    </location>
</feature>
<accession>A0A061H4P8</accession>
<feature type="region of interest" description="Disordered" evidence="7">
    <location>
        <begin position="1537"/>
        <end position="1567"/>
    </location>
</feature>
<feature type="region of interest" description="Disordered" evidence="7">
    <location>
        <begin position="41"/>
        <end position="80"/>
    </location>
</feature>
<dbReference type="SUPFAM" id="SSF48371">
    <property type="entry name" value="ARM repeat"/>
    <property type="match status" value="1"/>
</dbReference>
<feature type="compositionally biased region" description="Polar residues" evidence="7">
    <location>
        <begin position="203"/>
        <end position="213"/>
    </location>
</feature>
<evidence type="ECO:0000313" key="9">
    <source>
        <dbReference type="EMBL" id="EPQ27897.1"/>
    </source>
</evidence>
<dbReference type="InterPro" id="IPR026003">
    <property type="entry name" value="Cohesin_HEAT"/>
</dbReference>
<evidence type="ECO:0000313" key="10">
    <source>
        <dbReference type="Proteomes" id="UP000053664"/>
    </source>
</evidence>
<dbReference type="Gene3D" id="1.25.10.10">
    <property type="entry name" value="Leucine-rich Repeat Variant"/>
    <property type="match status" value="1"/>
</dbReference>
<evidence type="ECO:0000256" key="4">
    <source>
        <dbReference type="ARBA" id="ARBA00023242"/>
    </source>
</evidence>
<feature type="region of interest" description="Disordered" evidence="7">
    <location>
        <begin position="203"/>
        <end position="229"/>
    </location>
</feature>
<feature type="domain" description="Sister chromatid cohesion C-terminal" evidence="8">
    <location>
        <begin position="2266"/>
        <end position="2450"/>
    </location>
</feature>
<feature type="region of interest" description="Disordered" evidence="7">
    <location>
        <begin position="2225"/>
        <end position="2245"/>
    </location>
</feature>
<feature type="compositionally biased region" description="Polar residues" evidence="7">
    <location>
        <begin position="245"/>
        <end position="258"/>
    </location>
</feature>
<dbReference type="eggNOG" id="KOG1020">
    <property type="taxonomic scope" value="Eukaryota"/>
</dbReference>
<feature type="region of interest" description="Disordered" evidence="7">
    <location>
        <begin position="245"/>
        <end position="431"/>
    </location>
</feature>
<evidence type="ECO:0000256" key="5">
    <source>
        <dbReference type="ARBA" id="ARBA00023306"/>
    </source>
</evidence>
<feature type="region of interest" description="Disordered" evidence="7">
    <location>
        <begin position="1026"/>
        <end position="1099"/>
    </location>
</feature>
<protein>
    <recommendedName>
        <fullName evidence="6">Sister chromatid cohesion protein</fullName>
    </recommendedName>
</protein>
<dbReference type="HOGENOM" id="CLU_000655_0_0_1"/>
<dbReference type="Pfam" id="PF12765">
    <property type="entry name" value="Cohesin_HEAT"/>
    <property type="match status" value="1"/>
</dbReference>
<feature type="region of interest" description="Disordered" evidence="7">
    <location>
        <begin position="2495"/>
        <end position="2518"/>
    </location>
</feature>
<dbReference type="OrthoDB" id="418242at2759"/>
<dbReference type="GO" id="GO:0003682">
    <property type="term" value="F:chromatin binding"/>
    <property type="evidence" value="ECO:0007669"/>
    <property type="project" value="TreeGrafter"/>
</dbReference>
<dbReference type="GO" id="GO:1990414">
    <property type="term" value="P:replication-born double-strand break repair via sister chromatid exchange"/>
    <property type="evidence" value="ECO:0007669"/>
    <property type="project" value="TreeGrafter"/>
</dbReference>
<dbReference type="PANTHER" id="PTHR21704:SF18">
    <property type="entry name" value="NIPPED-B-LIKE PROTEIN"/>
    <property type="match status" value="1"/>
</dbReference>
<feature type="compositionally biased region" description="Polar residues" evidence="7">
    <location>
        <begin position="626"/>
        <end position="637"/>
    </location>
</feature>
<gene>
    <name evidence="9" type="ORF">PFL1_04641</name>
</gene>
<feature type="region of interest" description="Disordered" evidence="7">
    <location>
        <begin position="1372"/>
        <end position="1412"/>
    </location>
</feature>
<keyword evidence="5 6" id="KW-0131">Cell cycle</keyword>
<dbReference type="GO" id="GO:0010468">
    <property type="term" value="P:regulation of gene expression"/>
    <property type="evidence" value="ECO:0007669"/>
    <property type="project" value="InterPro"/>
</dbReference>
<feature type="compositionally biased region" description="Acidic residues" evidence="7">
    <location>
        <begin position="1387"/>
        <end position="1398"/>
    </location>
</feature>
<feature type="compositionally biased region" description="Low complexity" evidence="7">
    <location>
        <begin position="528"/>
        <end position="582"/>
    </location>
</feature>
<dbReference type="GO" id="GO:0090694">
    <property type="term" value="C:Scc2-Scc4 cohesin loading complex"/>
    <property type="evidence" value="ECO:0007669"/>
    <property type="project" value="TreeGrafter"/>
</dbReference>
<comment type="similarity">
    <text evidence="2 6">Belongs to the SCC2/Nipped-B family.</text>
</comment>
<name>A0A061H4P8_9BASI</name>
<evidence type="ECO:0000256" key="2">
    <source>
        <dbReference type="ARBA" id="ARBA00009252"/>
    </source>
</evidence>
<feature type="compositionally biased region" description="Polar residues" evidence="7">
    <location>
        <begin position="1069"/>
        <end position="1082"/>
    </location>
</feature>
<dbReference type="InterPro" id="IPR024986">
    <property type="entry name" value="Nipped-B_C"/>
</dbReference>
<evidence type="ECO:0000256" key="6">
    <source>
        <dbReference type="RuleBase" id="RU364107"/>
    </source>
</evidence>
<feature type="compositionally biased region" description="Polar residues" evidence="7">
    <location>
        <begin position="494"/>
        <end position="505"/>
    </location>
</feature>
<keyword evidence="3 6" id="KW-0677">Repeat</keyword>
<evidence type="ECO:0000259" key="8">
    <source>
        <dbReference type="Pfam" id="PF12830"/>
    </source>
</evidence>
<feature type="compositionally biased region" description="Low complexity" evidence="7">
    <location>
        <begin position="371"/>
        <end position="389"/>
    </location>
</feature>
<evidence type="ECO:0000256" key="7">
    <source>
        <dbReference type="SAM" id="MobiDB-lite"/>
    </source>
</evidence>
<dbReference type="GeneID" id="19318742"/>
<dbReference type="GO" id="GO:0034087">
    <property type="term" value="P:establishment of mitotic sister chromatid cohesion"/>
    <property type="evidence" value="ECO:0007669"/>
    <property type="project" value="TreeGrafter"/>
</dbReference>
<dbReference type="Pfam" id="PF12830">
    <property type="entry name" value="Nipped-B_C"/>
    <property type="match status" value="1"/>
</dbReference>
<dbReference type="CDD" id="cd23958">
    <property type="entry name" value="SCC2"/>
    <property type="match status" value="1"/>
</dbReference>
<feature type="compositionally biased region" description="Basic and acidic residues" evidence="7">
    <location>
        <begin position="2233"/>
        <end position="2242"/>
    </location>
</feature>
<sequence length="2632" mass="283579">MTDRHDWSQQARAAAGAFPLYTHQGPPHQQAMQPFAPLYDGRDQQQQQHQLAAQHHEHACPQPTSQQGSPQHVHLPSGNGIRHYPIAMQHNTHIAGPLTYFSHAQSQASQLNGRQSASQMSLFQPQTEAHHQQPFLHSPSSSYQLSGHGDGYTDLNMASGGNQQHLFQGSLPAPSASRPLDGSLYSANVRMNMVPNMASSLQGDHQLATQSGHRQVPSPGYGQGEAASSSQVVSQLWRHRISTDSSTLSQAFGSSSGLVTPAGANHRTDRAYPASSRVEGGRSKEVQGLDAWSQHARASTDFGHQQQQQQQQAASGGGRFRQFTEAPGYSGGPIADEPRLAFGGAAGQGWPKSSSNSHSSLDAAWGPPRPQSASLPSPSPSLNPATSSAFSHRPNVIHSSSGGDGSSSKDRGTASYRLVPQPSGVDQFSHSGHSASFVDASPLGSIGAPGLSTAFVPHEQPVHPPHQIQAISPSSTVPQPRQPSPPPQLLQHAGISSQYGPTSLAQPQYSQHSHLSHQHSMLPPPSTQQQNQQQQQHQQQQHQRQHQQQSEHPAQQQHQQQSEHPAQQQHQHQSEHPAQQHHSSILTPPLPTLHLVQASPSRAPLNDLQSLEPATSAVASADTAMPESTQRNGSYQWPAQAQQQAQPSLRADGIIRQNQDSSVPRSASDSWQHPLTVPESPDPLNLLDGPSSVARGYHPSAFYADPAATGSPKTSKKRKVDAVGPREAPTSKKAAKGKKDQDAVGSAKRPSAPVRAKVSPERPAFAKQSSVIEVVIPVTSSSSAMRKASGKISQPAPTPRPPSTPSASVYVEIPPAGPGKLPLPKNKGSKQARNTATFAEIVLDSDSEQDAEGSDWDDLDLLETWSTPKSFLGGSDYATPLGASRVSNGPVKGSTRKVPMAKLRGMIEDIFEADDTLPDSDAMAAMAVAQPFDGPAEQFFEVIASLPAASASSGPSTTVAVLRFEVLQRLLKFVRQCSRSLQEMSGPARTTASGKPMDLASLPLQDLGRLCSILSRTVRLSEDLDPFPAHARSASPAKGGTAKRSMKGAKSRADGSPAITTPPPPAAGSDSNAPPETQTQGHTVAMGSRPSEPPSTDDALEDLNLKLAAATRSTLAAECCLAILGADSMPKPLLSEDLVRSCFDAIKTSLDKVILPFIEGCSSGAIASSHPLLAVLIQALAPQKARKKKNQQPALDNSAAGMAVLCRDSLSRLFRHTCSALYLVQRLVRIPTVSLSDPVVISAVYFSLGPFFVIEPEAAPSGGGSSEAARTSAAGRAAIASLGGTNAMKSLRLPALNLLRDIFATHAEQRQWIVEEILTSLTKLTDLKKNRRHYSLRNGKSIHSVNALLLQLIQAATHGLPEQVRSAVEAVKSRHRHRQKVASGLAEDGEDEAEDEDGTPDRAAEGAVSDSEDDVVVEMDAWRRGLEGAHQSAKAIVLFLLQRAGQAKVARSSQDTSYALMIDNLIQDLLNVLYLPDWPGAALLLSCFCRLFATCLEDPKGNPDTKGIALDHLGQIAARIRQSQLRGPAAMLSSKLAAVDSDRGRREGSSASRDPSNPPLSPLPDDAIQPEESLSIVVALRDLDTGVVERMVEAYHSIFAYLARCDTDQQAMEGSMEFLVAQVQGELATAHSKIRGRLDVAIDRDAPSLEIARIHRFGKFLEDLIDKVAAWSLSEVEASAPCTDDSFRRTLALSERLIVSSSIMVSYEFMHAQLVDALDGQSVGNRSKALRGLGSISAVDPDLLDTPTVRSAVEIRLRDSSTIVRETAVGLLGKYVLRKPDHIGQYYDQLAGRIHDAGLAVRKRVLRLLKSFYLVSTSTRIRVDACARIVRCINDEDKVVQELALATIGEMWLPVGPSASQPSHDVERVLAASADNVARLSAPLGAEISGADVVEDALDGRGATNAIDTIMAVADVIREKPSPLEEVFRRLLKDRREPEASELLGKLQQLSDTMIDTLVESSEESTRHTVNRIKTVQLLVSTNPSILTIAKAKLLLPYLKAAQTSEELQIMELLLKIFRACLPWMPKTALAFAESLEKSLTPLVSRPPPAAQLQTMQELIACFCTVIVSHTHNFKILARTLKACFSRLQQMRVAAAAGKKVEDFPSWNRLTSLTALLCEHADFDDIRAKHPEAAADINSITPRPIVDAVSESLLAVYKLSSGPVRSFFLQNLGFLFRAYPSLMTRGSITQVMDDIFEMGSLQDRAMLLRIILDFLDADSARRDPDAVVAPAQEGRKDKREEGADGSVDMTVLVGNTESFADTGVGSAMMQRYSDPVLKATLEVQHPAVQRSATEILRFTVMQGLSHPIQCVPYLVALETTGDSGIRAKALQLHSHLASKHASLVQARFLDSAKTAFRFQLSQATPQTARGFRTEGEPSAMLNAWYSLLRDRRNTRLDFLRQVVKALDVNTAASECELQDVLFARFIADNLATLDYKTLEELFIVIGELRSILAVSGMQVLFMIQSALKRRAAGGTSAATDSLPSGGDTHVRPAEVAVSSSQGDDETAATEPEQAEGVPIAPPKALARMSIVSGTALLLRNHLKSLYNLAEARCAKFNPTKKQSAGADRPAVRRTLQDLSMAALSFDTMPLGLALIDTEDDAYRQMEAYAAMIEHEGTMLEPEDPEVMEELAL</sequence>
<dbReference type="PANTHER" id="PTHR21704">
    <property type="entry name" value="NIPPED-B-LIKE PROTEIN DELANGIN SCC2-RELATED"/>
    <property type="match status" value="1"/>
</dbReference>
<evidence type="ECO:0000256" key="1">
    <source>
        <dbReference type="ARBA" id="ARBA00004123"/>
    </source>
</evidence>
<feature type="region of interest" description="Disordered" evidence="7">
    <location>
        <begin position="451"/>
        <end position="587"/>
    </location>
</feature>
<organism evidence="9 10">
    <name type="scientific">Pseudozyma flocculosa PF-1</name>
    <dbReference type="NCBI Taxonomy" id="1277687"/>
    <lineage>
        <taxon>Eukaryota</taxon>
        <taxon>Fungi</taxon>
        <taxon>Dikarya</taxon>
        <taxon>Basidiomycota</taxon>
        <taxon>Ustilaginomycotina</taxon>
        <taxon>Ustilaginomycetes</taxon>
        <taxon>Ustilaginales</taxon>
        <taxon>Ustilaginaceae</taxon>
        <taxon>Pseudozyma</taxon>
    </lineage>
</organism>
<feature type="region of interest" description="Disordered" evidence="7">
    <location>
        <begin position="614"/>
        <end position="768"/>
    </location>
</feature>
<dbReference type="GO" id="GO:0061775">
    <property type="term" value="F:cohesin loader activity"/>
    <property type="evidence" value="ECO:0007669"/>
    <property type="project" value="InterPro"/>
</dbReference>
<feature type="compositionally biased region" description="Low complexity" evidence="7">
    <location>
        <begin position="506"/>
        <end position="521"/>
    </location>
</feature>
<dbReference type="RefSeq" id="XP_007880358.1">
    <property type="nucleotide sequence ID" value="XM_007882167.1"/>
</dbReference>